<dbReference type="SUPFAM" id="SSF47769">
    <property type="entry name" value="SAM/Pointed domain"/>
    <property type="match status" value="1"/>
</dbReference>
<feature type="compositionally biased region" description="Polar residues" evidence="2">
    <location>
        <begin position="192"/>
        <end position="202"/>
    </location>
</feature>
<dbReference type="EMBL" id="BTGU01000013">
    <property type="protein sequence ID" value="GMN41693.1"/>
    <property type="molecule type" value="Genomic_DNA"/>
</dbReference>
<dbReference type="Proteomes" id="UP001187192">
    <property type="component" value="Unassembled WGS sequence"/>
</dbReference>
<name>A0AA88D0A0_FICCA</name>
<accession>A0AA88D0A0</accession>
<gene>
    <name evidence="4" type="ORF">TIFTF001_010909</name>
</gene>
<dbReference type="PANTHER" id="PTHR10627">
    <property type="entry name" value="SCP160"/>
    <property type="match status" value="1"/>
</dbReference>
<feature type="domain" description="SAM" evidence="3">
    <location>
        <begin position="279"/>
        <end position="321"/>
    </location>
</feature>
<evidence type="ECO:0000256" key="2">
    <source>
        <dbReference type="SAM" id="MobiDB-lite"/>
    </source>
</evidence>
<feature type="compositionally biased region" description="Basic and acidic residues" evidence="2">
    <location>
        <begin position="140"/>
        <end position="151"/>
    </location>
</feature>
<dbReference type="InterPro" id="IPR013761">
    <property type="entry name" value="SAM/pointed_sf"/>
</dbReference>
<sequence length="468" mass="52159">MAESSRGRVTITLGRSGQVVKKAASGLDISFDESLPAVGAKRSVRDRLGSSGDGHLLNGSVFNGSSKRQRGDIGASSSRANGSDGNKLKYYVRISKDDLRLKLMRKNGSKGAHDNDDRKFGDLRDKLRKMARPSMPSLDSRQRLPEPKENGFFERIPSARSADDLSKMDLHRNSYSPWTADPLRRRSPDRMPSTSRGLSPQRNVEEIQRRPLNRTLDDVRSIPYMSKDAIETPRPMGTVGFTSNSPLPPGPLKPVAPQMSQLPPLGSIMPKSSYLVDEQQTVDGLLHSLGLGKYVVIFKAEEVDMTALKQMGENDLKELGIPMYSISVLSHDNYTHHTHTYILGDLGGLNTRVWIKRLIAANPISKGFHLQTKLKILIPYLNHTIFCPSYWQSDPKTVKLHQYSAFTEAKRTNEKDLGKRFFSLSCLVPKGNRDCRTSKARYNRIVTVTSFSGKIEAANVLEEVTAVH</sequence>
<keyword evidence="1" id="KW-0677">Repeat</keyword>
<evidence type="ECO:0000259" key="3">
    <source>
        <dbReference type="Pfam" id="PF00536"/>
    </source>
</evidence>
<keyword evidence="5" id="KW-1185">Reference proteome</keyword>
<protein>
    <recommendedName>
        <fullName evidence="3">SAM domain-containing protein</fullName>
    </recommendedName>
</protein>
<dbReference type="AlphaFoldDB" id="A0AA88D0A0"/>
<feature type="compositionally biased region" description="Polar residues" evidence="2">
    <location>
        <begin position="75"/>
        <end position="84"/>
    </location>
</feature>
<dbReference type="Pfam" id="PF00536">
    <property type="entry name" value="SAM_1"/>
    <property type="match status" value="1"/>
</dbReference>
<feature type="region of interest" description="Disordered" evidence="2">
    <location>
        <begin position="129"/>
        <end position="151"/>
    </location>
</feature>
<dbReference type="InterPro" id="IPR001660">
    <property type="entry name" value="SAM"/>
</dbReference>
<comment type="caution">
    <text evidence="4">The sequence shown here is derived from an EMBL/GenBank/DDBJ whole genome shotgun (WGS) entry which is preliminary data.</text>
</comment>
<evidence type="ECO:0000313" key="5">
    <source>
        <dbReference type="Proteomes" id="UP001187192"/>
    </source>
</evidence>
<feature type="region of interest" description="Disordered" evidence="2">
    <location>
        <begin position="173"/>
        <end position="206"/>
    </location>
</feature>
<feature type="region of interest" description="Disordered" evidence="2">
    <location>
        <begin position="46"/>
        <end position="85"/>
    </location>
</feature>
<dbReference type="PANTHER" id="PTHR10627:SF74">
    <property type="entry name" value="OS08G0526500 PROTEIN"/>
    <property type="match status" value="1"/>
</dbReference>
<evidence type="ECO:0000256" key="1">
    <source>
        <dbReference type="ARBA" id="ARBA00022737"/>
    </source>
</evidence>
<proteinExistence type="predicted"/>
<reference evidence="4" key="1">
    <citation type="submission" date="2023-07" db="EMBL/GenBank/DDBJ databases">
        <title>draft genome sequence of fig (Ficus carica).</title>
        <authorList>
            <person name="Takahashi T."/>
            <person name="Nishimura K."/>
        </authorList>
    </citation>
    <scope>NUCLEOTIDE SEQUENCE</scope>
</reference>
<dbReference type="Gene3D" id="1.10.150.50">
    <property type="entry name" value="Transcription Factor, Ets-1"/>
    <property type="match status" value="1"/>
</dbReference>
<organism evidence="4 5">
    <name type="scientific">Ficus carica</name>
    <name type="common">Common fig</name>
    <dbReference type="NCBI Taxonomy" id="3494"/>
    <lineage>
        <taxon>Eukaryota</taxon>
        <taxon>Viridiplantae</taxon>
        <taxon>Streptophyta</taxon>
        <taxon>Embryophyta</taxon>
        <taxon>Tracheophyta</taxon>
        <taxon>Spermatophyta</taxon>
        <taxon>Magnoliopsida</taxon>
        <taxon>eudicotyledons</taxon>
        <taxon>Gunneridae</taxon>
        <taxon>Pentapetalae</taxon>
        <taxon>rosids</taxon>
        <taxon>fabids</taxon>
        <taxon>Rosales</taxon>
        <taxon>Moraceae</taxon>
        <taxon>Ficeae</taxon>
        <taxon>Ficus</taxon>
    </lineage>
</organism>
<evidence type="ECO:0000313" key="4">
    <source>
        <dbReference type="EMBL" id="GMN41693.1"/>
    </source>
</evidence>